<dbReference type="EMBL" id="PYGI01000004">
    <property type="protein sequence ID" value="PSL15435.1"/>
    <property type="molecule type" value="Genomic_DNA"/>
</dbReference>
<comment type="similarity">
    <text evidence="1">Belongs to the short-chain dehydrogenases/reductases (SDR) family.</text>
</comment>
<dbReference type="AlphaFoldDB" id="A0A2P8F162"/>
<reference evidence="3 4" key="1">
    <citation type="submission" date="2018-03" db="EMBL/GenBank/DDBJ databases">
        <title>Genomic Encyclopedia of Archaeal and Bacterial Type Strains, Phase II (KMG-II): from individual species to whole genera.</title>
        <authorList>
            <person name="Goeker M."/>
        </authorList>
    </citation>
    <scope>NUCLEOTIDE SEQUENCE [LARGE SCALE GENOMIC DNA]</scope>
    <source>
        <strain evidence="3 4">DSM 17586</strain>
    </source>
</reference>
<gene>
    <name evidence="3" type="ORF">CLV44_10446</name>
</gene>
<evidence type="ECO:0000313" key="3">
    <source>
        <dbReference type="EMBL" id="PSL15435.1"/>
    </source>
</evidence>
<dbReference type="InterPro" id="IPR020904">
    <property type="entry name" value="Sc_DH/Rdtase_CS"/>
</dbReference>
<dbReference type="PROSITE" id="PS00061">
    <property type="entry name" value="ADH_SHORT"/>
    <property type="match status" value="1"/>
</dbReference>
<dbReference type="OrthoDB" id="9790785at2"/>
<sequence length="251" mass="27290">MFHYHAPADSLKGRIILVTGAGAGIGRAAAWHYAAQGATVILLGRTLERLESLYDEIEAAGYPKPAIAPMNLDTATEHDYIELSNQLHDEFGRLDGILHNASLLGMRTPIENYDPITWDQVMRVNVQAPFLMTQALLPLLHLSDDASIIFTSSSVGRKGRAYWGAYAVSKFATEGMMQVLADELENTQGIRVNAINPGATRTQMRAYAYPAEPPESNPTPAEIMPAYLYLMGPDSRQVNGVSLDAQGEGSA</sequence>
<protein>
    <submittedName>
        <fullName evidence="3">NAD(P)-dependent dehydrogenase (Short-subunit alcohol dehydrogenase family)</fullName>
    </submittedName>
</protein>
<dbReference type="NCBIfam" id="NF006509">
    <property type="entry name" value="PRK08945.1"/>
    <property type="match status" value="1"/>
</dbReference>
<dbReference type="InterPro" id="IPR036291">
    <property type="entry name" value="NAD(P)-bd_dom_sf"/>
</dbReference>
<dbReference type="Pfam" id="PF00106">
    <property type="entry name" value="adh_short"/>
    <property type="match status" value="1"/>
</dbReference>
<dbReference type="InterPro" id="IPR002347">
    <property type="entry name" value="SDR_fam"/>
</dbReference>
<comment type="caution">
    <text evidence="3">The sequence shown here is derived from an EMBL/GenBank/DDBJ whole genome shotgun (WGS) entry which is preliminary data.</text>
</comment>
<dbReference type="RefSeq" id="WP_106590778.1">
    <property type="nucleotide sequence ID" value="NZ_PYGI01000004.1"/>
</dbReference>
<accession>A0A2P8F162</accession>
<keyword evidence="4" id="KW-1185">Reference proteome</keyword>
<dbReference type="PANTHER" id="PTHR42901:SF1">
    <property type="entry name" value="ALCOHOL DEHYDROGENASE"/>
    <property type="match status" value="1"/>
</dbReference>
<organism evidence="3 4">
    <name type="scientific">Marinobacterium halophilum</name>
    <dbReference type="NCBI Taxonomy" id="267374"/>
    <lineage>
        <taxon>Bacteria</taxon>
        <taxon>Pseudomonadati</taxon>
        <taxon>Pseudomonadota</taxon>
        <taxon>Gammaproteobacteria</taxon>
        <taxon>Oceanospirillales</taxon>
        <taxon>Oceanospirillaceae</taxon>
        <taxon>Marinobacterium</taxon>
    </lineage>
</organism>
<dbReference type="GO" id="GO:0016491">
    <property type="term" value="F:oxidoreductase activity"/>
    <property type="evidence" value="ECO:0007669"/>
    <property type="project" value="UniProtKB-KW"/>
</dbReference>
<dbReference type="Proteomes" id="UP000242133">
    <property type="component" value="Unassembled WGS sequence"/>
</dbReference>
<keyword evidence="2" id="KW-0560">Oxidoreductase</keyword>
<evidence type="ECO:0000313" key="4">
    <source>
        <dbReference type="Proteomes" id="UP000242133"/>
    </source>
</evidence>
<dbReference type="PRINTS" id="PR00081">
    <property type="entry name" value="GDHRDH"/>
</dbReference>
<proteinExistence type="inferred from homology"/>
<dbReference type="SUPFAM" id="SSF51735">
    <property type="entry name" value="NAD(P)-binding Rossmann-fold domains"/>
    <property type="match status" value="1"/>
</dbReference>
<evidence type="ECO:0000256" key="1">
    <source>
        <dbReference type="ARBA" id="ARBA00006484"/>
    </source>
</evidence>
<name>A0A2P8F162_9GAMM</name>
<evidence type="ECO:0000256" key="2">
    <source>
        <dbReference type="ARBA" id="ARBA00023002"/>
    </source>
</evidence>
<dbReference type="PANTHER" id="PTHR42901">
    <property type="entry name" value="ALCOHOL DEHYDROGENASE"/>
    <property type="match status" value="1"/>
</dbReference>
<dbReference type="Gene3D" id="3.40.50.720">
    <property type="entry name" value="NAD(P)-binding Rossmann-like Domain"/>
    <property type="match status" value="1"/>
</dbReference>